<gene>
    <name evidence="1" type="ORF">SMAX5B_015046</name>
</gene>
<dbReference type="AlphaFoldDB" id="A0A2U9BHU9"/>
<accession>A0A2U9BHU9</accession>
<organism evidence="1 2">
    <name type="scientific">Scophthalmus maximus</name>
    <name type="common">Turbot</name>
    <name type="synonym">Psetta maxima</name>
    <dbReference type="NCBI Taxonomy" id="52904"/>
    <lineage>
        <taxon>Eukaryota</taxon>
        <taxon>Metazoa</taxon>
        <taxon>Chordata</taxon>
        <taxon>Craniata</taxon>
        <taxon>Vertebrata</taxon>
        <taxon>Euteleostomi</taxon>
        <taxon>Actinopterygii</taxon>
        <taxon>Neopterygii</taxon>
        <taxon>Teleostei</taxon>
        <taxon>Neoteleostei</taxon>
        <taxon>Acanthomorphata</taxon>
        <taxon>Carangaria</taxon>
        <taxon>Pleuronectiformes</taxon>
        <taxon>Pleuronectoidei</taxon>
        <taxon>Scophthalmidae</taxon>
        <taxon>Scophthalmus</taxon>
    </lineage>
</organism>
<reference evidence="1 2" key="1">
    <citation type="submission" date="2017-12" db="EMBL/GenBank/DDBJ databases">
        <title>Integrating genomic resources of turbot (Scophthalmus maximus) in depth evaluation of genetic and physical mapping variation across individuals.</title>
        <authorList>
            <person name="Martinez P."/>
        </authorList>
    </citation>
    <scope>NUCLEOTIDE SEQUENCE [LARGE SCALE GENOMIC DNA]</scope>
</reference>
<keyword evidence="2" id="KW-1185">Reference proteome</keyword>
<sequence>MAPYAEPRRFHFGQRQGRDLVFFARNATRTDNPSCPIYKETTTTAAGRGQHIFAYWRKMAVERVVRLLANRSQQIDIISRAIDPVWGSIAW</sequence>
<name>A0A2U9BHU9_SCOMX</name>
<evidence type="ECO:0000313" key="2">
    <source>
        <dbReference type="Proteomes" id="UP000246464"/>
    </source>
</evidence>
<protein>
    <submittedName>
        <fullName evidence="1">Uncharacterized protein</fullName>
    </submittedName>
</protein>
<evidence type="ECO:0000313" key="1">
    <source>
        <dbReference type="EMBL" id="AWP03537.1"/>
    </source>
</evidence>
<proteinExistence type="predicted"/>
<dbReference type="EMBL" id="CP026248">
    <property type="protein sequence ID" value="AWP03537.1"/>
    <property type="molecule type" value="Genomic_DNA"/>
</dbReference>
<dbReference type="Proteomes" id="UP000246464">
    <property type="component" value="Chromosome 6"/>
</dbReference>